<organism evidence="5 6">
    <name type="scientific">Aquimarina aggregata</name>
    <dbReference type="NCBI Taxonomy" id="1642818"/>
    <lineage>
        <taxon>Bacteria</taxon>
        <taxon>Pseudomonadati</taxon>
        <taxon>Bacteroidota</taxon>
        <taxon>Flavobacteriia</taxon>
        <taxon>Flavobacteriales</taxon>
        <taxon>Flavobacteriaceae</taxon>
        <taxon>Aquimarina</taxon>
    </lineage>
</organism>
<dbReference type="Gene3D" id="1.10.10.60">
    <property type="entry name" value="Homeodomain-like"/>
    <property type="match status" value="1"/>
</dbReference>
<dbReference type="EMBL" id="LQRT01000060">
    <property type="protein sequence ID" value="KZS38079.1"/>
    <property type="molecule type" value="Genomic_DNA"/>
</dbReference>
<dbReference type="Proteomes" id="UP000076715">
    <property type="component" value="Unassembled WGS sequence"/>
</dbReference>
<dbReference type="RefSeq" id="WP_066319925.1">
    <property type="nucleotide sequence ID" value="NZ_LQRT01000060.1"/>
</dbReference>
<evidence type="ECO:0000256" key="1">
    <source>
        <dbReference type="ARBA" id="ARBA00023015"/>
    </source>
</evidence>
<accession>A0A162WGB7</accession>
<dbReference type="STRING" id="1642818.AWE51_18715"/>
<reference evidence="5 6" key="1">
    <citation type="submission" date="2016-01" db="EMBL/GenBank/DDBJ databases">
        <title>The draft genome sequence of Aquimarina sp. RZW4-3-2.</title>
        <authorList>
            <person name="Wang Y."/>
        </authorList>
    </citation>
    <scope>NUCLEOTIDE SEQUENCE [LARGE SCALE GENOMIC DNA]</scope>
    <source>
        <strain evidence="5 6">RZW4-3-2</strain>
    </source>
</reference>
<feature type="domain" description="HTH araC/xylS-type" evidence="4">
    <location>
        <begin position="160"/>
        <end position="260"/>
    </location>
</feature>
<dbReference type="Pfam" id="PF12833">
    <property type="entry name" value="HTH_18"/>
    <property type="match status" value="1"/>
</dbReference>
<dbReference type="PANTHER" id="PTHR46796">
    <property type="entry name" value="HTH-TYPE TRANSCRIPTIONAL ACTIVATOR RHAS-RELATED"/>
    <property type="match status" value="1"/>
</dbReference>
<dbReference type="InterPro" id="IPR018060">
    <property type="entry name" value="HTH_AraC"/>
</dbReference>
<keyword evidence="3" id="KW-0804">Transcription</keyword>
<dbReference type="InterPro" id="IPR046532">
    <property type="entry name" value="DUF6597"/>
</dbReference>
<evidence type="ECO:0000256" key="2">
    <source>
        <dbReference type="ARBA" id="ARBA00023125"/>
    </source>
</evidence>
<dbReference type="SUPFAM" id="SSF46689">
    <property type="entry name" value="Homeodomain-like"/>
    <property type="match status" value="1"/>
</dbReference>
<name>A0A162WGB7_9FLAO</name>
<dbReference type="GO" id="GO:0043565">
    <property type="term" value="F:sequence-specific DNA binding"/>
    <property type="evidence" value="ECO:0007669"/>
    <property type="project" value="InterPro"/>
</dbReference>
<keyword evidence="6" id="KW-1185">Reference proteome</keyword>
<dbReference type="GO" id="GO:0003700">
    <property type="term" value="F:DNA-binding transcription factor activity"/>
    <property type="evidence" value="ECO:0007669"/>
    <property type="project" value="InterPro"/>
</dbReference>
<keyword evidence="2" id="KW-0238">DNA-binding</keyword>
<dbReference type="Pfam" id="PF20240">
    <property type="entry name" value="DUF6597"/>
    <property type="match status" value="1"/>
</dbReference>
<sequence>MIFETHTLQNSLQNYIESIFYFKDFIPDHSIERVVPTGHVFVIFELDGISRNTFDNVSLKPNGTFTKVWISGMHKNYLSISAHQNSEMFVIQFKPYGAYPFLNIPIYKLNNQVRGAQEILGREILELRKSLVENSTPKEKFDLAENWLLKRFDTGKLPNKELVSTIQKLIDQALSQHKQIVDSYPKTQKHFIDQMKVFCGLTPKVFHRIVRFNEILQQIRQEKKINWSQIAYQFGYSDQSHFIKEFKEFSGFNPQEFIDQDYDKGEPNFFPLDREG</sequence>
<dbReference type="AlphaFoldDB" id="A0A162WGB7"/>
<dbReference type="SMART" id="SM00342">
    <property type="entry name" value="HTH_ARAC"/>
    <property type="match status" value="1"/>
</dbReference>
<keyword evidence="1" id="KW-0805">Transcription regulation</keyword>
<evidence type="ECO:0000256" key="3">
    <source>
        <dbReference type="ARBA" id="ARBA00023163"/>
    </source>
</evidence>
<proteinExistence type="predicted"/>
<comment type="caution">
    <text evidence="5">The sequence shown here is derived from an EMBL/GenBank/DDBJ whole genome shotgun (WGS) entry which is preliminary data.</text>
</comment>
<evidence type="ECO:0000313" key="6">
    <source>
        <dbReference type="Proteomes" id="UP000076715"/>
    </source>
</evidence>
<dbReference type="PANTHER" id="PTHR46796:SF13">
    <property type="entry name" value="HTH-TYPE TRANSCRIPTIONAL ACTIVATOR RHAS"/>
    <property type="match status" value="1"/>
</dbReference>
<evidence type="ECO:0000313" key="5">
    <source>
        <dbReference type="EMBL" id="KZS38079.1"/>
    </source>
</evidence>
<gene>
    <name evidence="5" type="ORF">AWE51_18715</name>
</gene>
<dbReference type="PROSITE" id="PS01124">
    <property type="entry name" value="HTH_ARAC_FAMILY_2"/>
    <property type="match status" value="1"/>
</dbReference>
<dbReference type="OrthoDB" id="323290at2"/>
<dbReference type="InterPro" id="IPR050204">
    <property type="entry name" value="AraC_XylS_family_regulators"/>
</dbReference>
<dbReference type="InterPro" id="IPR009057">
    <property type="entry name" value="Homeodomain-like_sf"/>
</dbReference>
<evidence type="ECO:0000259" key="4">
    <source>
        <dbReference type="PROSITE" id="PS01124"/>
    </source>
</evidence>
<protein>
    <submittedName>
        <fullName evidence="5">AraC family transcriptional regulator</fullName>
    </submittedName>
</protein>